<keyword evidence="2" id="KW-1185">Reference proteome</keyword>
<evidence type="ECO:0000313" key="2">
    <source>
        <dbReference type="Proteomes" id="UP001175211"/>
    </source>
</evidence>
<protein>
    <submittedName>
        <fullName evidence="1">Uncharacterized protein</fullName>
    </submittedName>
</protein>
<reference evidence="1" key="1">
    <citation type="submission" date="2023-06" db="EMBL/GenBank/DDBJ databases">
        <authorList>
            <consortium name="Lawrence Berkeley National Laboratory"/>
            <person name="Ahrendt S."/>
            <person name="Sahu N."/>
            <person name="Indic B."/>
            <person name="Wong-Bajracharya J."/>
            <person name="Merenyi Z."/>
            <person name="Ke H.-M."/>
            <person name="Monk M."/>
            <person name="Kocsube S."/>
            <person name="Drula E."/>
            <person name="Lipzen A."/>
            <person name="Balint B."/>
            <person name="Henrissat B."/>
            <person name="Andreopoulos B."/>
            <person name="Martin F.M."/>
            <person name="Harder C.B."/>
            <person name="Rigling D."/>
            <person name="Ford K.L."/>
            <person name="Foster G.D."/>
            <person name="Pangilinan J."/>
            <person name="Papanicolaou A."/>
            <person name="Barry K."/>
            <person name="LaButti K."/>
            <person name="Viragh M."/>
            <person name="Koriabine M."/>
            <person name="Yan M."/>
            <person name="Riley R."/>
            <person name="Champramary S."/>
            <person name="Plett K.L."/>
            <person name="Tsai I.J."/>
            <person name="Slot J."/>
            <person name="Sipos G."/>
            <person name="Plett J."/>
            <person name="Nagy L.G."/>
            <person name="Grigoriev I.V."/>
        </authorList>
    </citation>
    <scope>NUCLEOTIDE SEQUENCE</scope>
    <source>
        <strain evidence="1">CCBAS 213</strain>
    </source>
</reference>
<dbReference type="Proteomes" id="UP001175211">
    <property type="component" value="Unassembled WGS sequence"/>
</dbReference>
<name>A0AA39J6B3_ARMTA</name>
<gene>
    <name evidence="1" type="ORF">EV420DRAFT_1227317</name>
</gene>
<dbReference type="AlphaFoldDB" id="A0AA39J6B3"/>
<dbReference type="RefSeq" id="XP_060321891.1">
    <property type="nucleotide sequence ID" value="XM_060466514.1"/>
</dbReference>
<comment type="caution">
    <text evidence="1">The sequence shown here is derived from an EMBL/GenBank/DDBJ whole genome shotgun (WGS) entry which is preliminary data.</text>
</comment>
<feature type="non-terminal residue" evidence="1">
    <location>
        <position position="1"/>
    </location>
</feature>
<feature type="non-terminal residue" evidence="1">
    <location>
        <position position="73"/>
    </location>
</feature>
<sequence>GEALPCRDRPVIYERYCWLMLVLFKPWKHAFDLRVPGASWSETLSSFCLVHPEWVARMNNMQLLHECRDSHDD</sequence>
<accession>A0AA39J6B3</accession>
<proteinExistence type="predicted"/>
<evidence type="ECO:0000313" key="1">
    <source>
        <dbReference type="EMBL" id="KAK0435103.1"/>
    </source>
</evidence>
<organism evidence="1 2">
    <name type="scientific">Armillaria tabescens</name>
    <name type="common">Ringless honey mushroom</name>
    <name type="synonym">Agaricus tabescens</name>
    <dbReference type="NCBI Taxonomy" id="1929756"/>
    <lineage>
        <taxon>Eukaryota</taxon>
        <taxon>Fungi</taxon>
        <taxon>Dikarya</taxon>
        <taxon>Basidiomycota</taxon>
        <taxon>Agaricomycotina</taxon>
        <taxon>Agaricomycetes</taxon>
        <taxon>Agaricomycetidae</taxon>
        <taxon>Agaricales</taxon>
        <taxon>Marasmiineae</taxon>
        <taxon>Physalacriaceae</taxon>
        <taxon>Desarmillaria</taxon>
    </lineage>
</organism>
<dbReference type="GeneID" id="85350062"/>
<dbReference type="EMBL" id="JAUEPS010000162">
    <property type="protein sequence ID" value="KAK0435103.1"/>
    <property type="molecule type" value="Genomic_DNA"/>
</dbReference>